<gene>
    <name evidence="3" type="ORF">CC1G_02605</name>
</gene>
<dbReference type="InterPro" id="IPR000757">
    <property type="entry name" value="Beta-glucanase-like"/>
</dbReference>
<dbReference type="Gene3D" id="2.60.120.200">
    <property type="match status" value="1"/>
</dbReference>
<dbReference type="VEuPathDB" id="FungiDB:CC1G_02605"/>
<name>A8PBB6_COPC7</name>
<evidence type="ECO:0000259" key="2">
    <source>
        <dbReference type="PROSITE" id="PS51762"/>
    </source>
</evidence>
<dbReference type="STRING" id="240176.A8PBB6"/>
<dbReference type="HOGENOM" id="CLU_016972_1_1_1"/>
<dbReference type="RefSeq" id="XP_001840142.2">
    <property type="nucleotide sequence ID" value="XM_001840090.2"/>
</dbReference>
<feature type="chain" id="PRO_5002725128" evidence="1">
    <location>
        <begin position="23"/>
        <end position="322"/>
    </location>
</feature>
<dbReference type="KEGG" id="cci:CC1G_02605"/>
<dbReference type="OrthoDB" id="192832at2759"/>
<evidence type="ECO:0000313" key="4">
    <source>
        <dbReference type="Proteomes" id="UP000001861"/>
    </source>
</evidence>
<dbReference type="OMA" id="NAYWEIN"/>
<proteinExistence type="predicted"/>
<dbReference type="SUPFAM" id="SSF49899">
    <property type="entry name" value="Concanavalin A-like lectins/glucanases"/>
    <property type="match status" value="1"/>
</dbReference>
<dbReference type="GeneID" id="6016774"/>
<dbReference type="InParanoid" id="A8PBB6"/>
<evidence type="ECO:0000313" key="3">
    <source>
        <dbReference type="EMBL" id="EAU81589.2"/>
    </source>
</evidence>
<evidence type="ECO:0000256" key="1">
    <source>
        <dbReference type="SAM" id="SignalP"/>
    </source>
</evidence>
<dbReference type="Pfam" id="PF26113">
    <property type="entry name" value="GH16_XgeA"/>
    <property type="match status" value="1"/>
</dbReference>
<dbReference type="GO" id="GO:0004553">
    <property type="term" value="F:hydrolase activity, hydrolyzing O-glycosyl compounds"/>
    <property type="evidence" value="ECO:0007669"/>
    <property type="project" value="InterPro"/>
</dbReference>
<dbReference type="CDD" id="cd02181">
    <property type="entry name" value="GH16_fungal_Lam16A_glucanase"/>
    <property type="match status" value="1"/>
</dbReference>
<dbReference type="eggNOG" id="ENOG502QUM3">
    <property type="taxonomic scope" value="Eukaryota"/>
</dbReference>
<dbReference type="PANTHER" id="PTHR10963">
    <property type="entry name" value="GLYCOSYL HYDROLASE-RELATED"/>
    <property type="match status" value="1"/>
</dbReference>
<comment type="caution">
    <text evidence="3">The sequence shown here is derived from an EMBL/GenBank/DDBJ whole genome shotgun (WGS) entry which is preliminary data.</text>
</comment>
<sequence>MRPPRSLTFAFLSAYLFQCSLGQGGTYTFDKEIRGDAFFNEFEWESMPDPTHGRVNYVDKQTSIAQRLTYVNDEGQFVLRADDQKVVGPEARGRDSVRIRSVEQFTTHVAVFDIAHMPVGCGTWPALWTVGRGWPNGGEIDILEGVNDETPNAATLHTGTGCVMPGNDAAHKGQRKFHNCDARQNSNIGCPVEFDTPLSYGPPFNQAGGGWYAMERNSAFIKIWFWSRSDANVPESIRTPGGTADPSQWGEPSAFFPGDTCNMDQFFIPHWIVINLTFCGDWAGAVYHLKQDCPGTCVDHVNNQPQAFSQARWEINSIRIYK</sequence>
<dbReference type="InterPro" id="IPR013320">
    <property type="entry name" value="ConA-like_dom_sf"/>
</dbReference>
<feature type="domain" description="GH16" evidence="2">
    <location>
        <begin position="42"/>
        <end position="291"/>
    </location>
</feature>
<feature type="signal peptide" evidence="1">
    <location>
        <begin position="1"/>
        <end position="22"/>
    </location>
</feature>
<dbReference type="EMBL" id="AACS02000004">
    <property type="protein sequence ID" value="EAU81589.2"/>
    <property type="molecule type" value="Genomic_DNA"/>
</dbReference>
<protein>
    <submittedName>
        <fullName evidence="3">Mixed-linked glucanase</fullName>
    </submittedName>
</protein>
<organism evidence="3 4">
    <name type="scientific">Coprinopsis cinerea (strain Okayama-7 / 130 / ATCC MYA-4618 / FGSC 9003)</name>
    <name type="common">Inky cap fungus</name>
    <name type="synonym">Hormographiella aspergillata</name>
    <dbReference type="NCBI Taxonomy" id="240176"/>
    <lineage>
        <taxon>Eukaryota</taxon>
        <taxon>Fungi</taxon>
        <taxon>Dikarya</taxon>
        <taxon>Basidiomycota</taxon>
        <taxon>Agaricomycotina</taxon>
        <taxon>Agaricomycetes</taxon>
        <taxon>Agaricomycetidae</taxon>
        <taxon>Agaricales</taxon>
        <taxon>Agaricineae</taxon>
        <taxon>Psathyrellaceae</taxon>
        <taxon>Coprinopsis</taxon>
    </lineage>
</organism>
<reference evidence="3 4" key="1">
    <citation type="journal article" date="2010" name="Proc. Natl. Acad. Sci. U.S.A.">
        <title>Insights into evolution of multicellular fungi from the assembled chromosomes of the mushroom Coprinopsis cinerea (Coprinus cinereus).</title>
        <authorList>
            <person name="Stajich J.E."/>
            <person name="Wilke S.K."/>
            <person name="Ahren D."/>
            <person name="Au C.H."/>
            <person name="Birren B.W."/>
            <person name="Borodovsky M."/>
            <person name="Burns C."/>
            <person name="Canback B."/>
            <person name="Casselton L.A."/>
            <person name="Cheng C.K."/>
            <person name="Deng J."/>
            <person name="Dietrich F.S."/>
            <person name="Fargo D.C."/>
            <person name="Farman M.L."/>
            <person name="Gathman A.C."/>
            <person name="Goldberg J."/>
            <person name="Guigo R."/>
            <person name="Hoegger P.J."/>
            <person name="Hooker J.B."/>
            <person name="Huggins A."/>
            <person name="James T.Y."/>
            <person name="Kamada T."/>
            <person name="Kilaru S."/>
            <person name="Kodira C."/>
            <person name="Kues U."/>
            <person name="Kupfer D."/>
            <person name="Kwan H.S."/>
            <person name="Lomsadze A."/>
            <person name="Li W."/>
            <person name="Lilly W.W."/>
            <person name="Ma L.J."/>
            <person name="Mackey A.J."/>
            <person name="Manning G."/>
            <person name="Martin F."/>
            <person name="Muraguchi H."/>
            <person name="Natvig D.O."/>
            <person name="Palmerini H."/>
            <person name="Ramesh M.A."/>
            <person name="Rehmeyer C.J."/>
            <person name="Roe B.A."/>
            <person name="Shenoy N."/>
            <person name="Stanke M."/>
            <person name="Ter-Hovhannisyan V."/>
            <person name="Tunlid A."/>
            <person name="Velagapudi R."/>
            <person name="Vision T.J."/>
            <person name="Zeng Q."/>
            <person name="Zolan M.E."/>
            <person name="Pukkila P.J."/>
        </authorList>
    </citation>
    <scope>NUCLEOTIDE SEQUENCE [LARGE SCALE GENOMIC DNA]</scope>
    <source>
        <strain evidence="4">Okayama-7 / 130 / ATCC MYA-4618 / FGSC 9003</strain>
    </source>
</reference>
<keyword evidence="1" id="KW-0732">Signal</keyword>
<accession>A8PBB6</accession>
<dbReference type="InterPro" id="IPR050546">
    <property type="entry name" value="Glycosyl_Hydrlase_16"/>
</dbReference>
<dbReference type="GO" id="GO:0009251">
    <property type="term" value="P:glucan catabolic process"/>
    <property type="evidence" value="ECO:0007669"/>
    <property type="project" value="TreeGrafter"/>
</dbReference>
<dbReference type="Proteomes" id="UP000001861">
    <property type="component" value="Unassembled WGS sequence"/>
</dbReference>
<dbReference type="PANTHER" id="PTHR10963:SF24">
    <property type="entry name" value="GLYCOSIDASE C21B10.07-RELATED"/>
    <property type="match status" value="1"/>
</dbReference>
<dbReference type="AlphaFoldDB" id="A8PBB6"/>
<dbReference type="PROSITE" id="PS51762">
    <property type="entry name" value="GH16_2"/>
    <property type="match status" value="1"/>
</dbReference>
<keyword evidence="4" id="KW-1185">Reference proteome</keyword>